<feature type="domain" description="Alpha/beta hydrolase fold-3" evidence="2">
    <location>
        <begin position="94"/>
        <end position="313"/>
    </location>
</feature>
<evidence type="ECO:0000313" key="4">
    <source>
        <dbReference type="Proteomes" id="UP000315783"/>
    </source>
</evidence>
<keyword evidence="4" id="KW-1185">Reference proteome</keyword>
<evidence type="ECO:0000256" key="1">
    <source>
        <dbReference type="ARBA" id="ARBA00022801"/>
    </source>
</evidence>
<protein>
    <submittedName>
        <fullName evidence="3">Esterase/lipase/thioesterase</fullName>
    </submittedName>
</protein>
<dbReference type="AlphaFoldDB" id="A0A545V659"/>
<dbReference type="InterPro" id="IPR050300">
    <property type="entry name" value="GDXG_lipolytic_enzyme"/>
</dbReference>
<dbReference type="GO" id="GO:0016787">
    <property type="term" value="F:hydrolase activity"/>
    <property type="evidence" value="ECO:0007669"/>
    <property type="project" value="UniProtKB-KW"/>
</dbReference>
<name>A0A545V659_9HYPO</name>
<reference evidence="3 4" key="1">
    <citation type="journal article" date="2019" name="Appl. Microbiol. Biotechnol.">
        <title>Genome sequence of Isaria javanica and comparative genome analysis insights into family S53 peptidase evolution in fungal entomopathogens.</title>
        <authorList>
            <person name="Lin R."/>
            <person name="Zhang X."/>
            <person name="Xin B."/>
            <person name="Zou M."/>
            <person name="Gao Y."/>
            <person name="Qin F."/>
            <person name="Hu Q."/>
            <person name="Xie B."/>
            <person name="Cheng X."/>
        </authorList>
    </citation>
    <scope>NUCLEOTIDE SEQUENCE [LARGE SCALE GENOMIC DNA]</scope>
    <source>
        <strain evidence="3 4">IJ1G</strain>
    </source>
</reference>
<gene>
    <name evidence="3" type="ORF">IF1G_04449</name>
</gene>
<evidence type="ECO:0000259" key="2">
    <source>
        <dbReference type="Pfam" id="PF07859"/>
    </source>
</evidence>
<dbReference type="Gene3D" id="3.40.50.1820">
    <property type="entry name" value="alpha/beta hydrolase"/>
    <property type="match status" value="1"/>
</dbReference>
<sequence length="355" mass="39586">MAEYSKYSEVSPQWTEFAAHYPELDTINQVSAVDRRRIFDKIVAAGPTKELPPDIVEDSLTIETFTIKARDGYDIPVRSYVPNTATAPEARPVLVYIHSGGFLFGDLESGHLNCQVLSAKLDLSILNVDHRLAPKWPFPYGVNDSYDAVEWASSNAGKSLNANPAAGFLVGGISSGANFAGVIAYTARDAGLSPPITGLFISIPVALMPQAYHLAPPEWRDQLLSLEQNGNAPLLTRQSLAQLEDLYKSPPEDLRISYLLNKDHTNLPTRAYFQICGLDLLRDETFLWQKLLQRHSSTKSKIHLYSGLPHGFWRFLQLEASKEWLDDLVEGIRFLLLPQEEFVSTKETDLTVKGL</sequence>
<dbReference type="InterPro" id="IPR013094">
    <property type="entry name" value="AB_hydrolase_3"/>
</dbReference>
<dbReference type="SUPFAM" id="SSF53474">
    <property type="entry name" value="alpha/beta-Hydrolases"/>
    <property type="match status" value="1"/>
</dbReference>
<accession>A0A545V659</accession>
<keyword evidence="1" id="KW-0378">Hydrolase</keyword>
<dbReference type="EMBL" id="SPUK01000005">
    <property type="protein sequence ID" value="TQV97209.1"/>
    <property type="molecule type" value="Genomic_DNA"/>
</dbReference>
<dbReference type="Proteomes" id="UP000315783">
    <property type="component" value="Unassembled WGS sequence"/>
</dbReference>
<dbReference type="STRING" id="43265.A0A545V659"/>
<comment type="caution">
    <text evidence="3">The sequence shown here is derived from an EMBL/GenBank/DDBJ whole genome shotgun (WGS) entry which is preliminary data.</text>
</comment>
<evidence type="ECO:0000313" key="3">
    <source>
        <dbReference type="EMBL" id="TQV97209.1"/>
    </source>
</evidence>
<dbReference type="OrthoDB" id="408631at2759"/>
<dbReference type="PANTHER" id="PTHR48081:SF8">
    <property type="entry name" value="ALPHA_BETA HYDROLASE FOLD-3 DOMAIN-CONTAINING PROTEIN-RELATED"/>
    <property type="match status" value="1"/>
</dbReference>
<proteinExistence type="predicted"/>
<organism evidence="3 4">
    <name type="scientific">Cordyceps javanica</name>
    <dbReference type="NCBI Taxonomy" id="43265"/>
    <lineage>
        <taxon>Eukaryota</taxon>
        <taxon>Fungi</taxon>
        <taxon>Dikarya</taxon>
        <taxon>Ascomycota</taxon>
        <taxon>Pezizomycotina</taxon>
        <taxon>Sordariomycetes</taxon>
        <taxon>Hypocreomycetidae</taxon>
        <taxon>Hypocreales</taxon>
        <taxon>Cordycipitaceae</taxon>
        <taxon>Cordyceps</taxon>
    </lineage>
</organism>
<dbReference type="PANTHER" id="PTHR48081">
    <property type="entry name" value="AB HYDROLASE SUPERFAMILY PROTEIN C4A8.06C"/>
    <property type="match status" value="1"/>
</dbReference>
<dbReference type="Pfam" id="PF07859">
    <property type="entry name" value="Abhydrolase_3"/>
    <property type="match status" value="1"/>
</dbReference>
<dbReference type="InterPro" id="IPR029058">
    <property type="entry name" value="AB_hydrolase_fold"/>
</dbReference>